<feature type="chain" id="PRO_5013058608" evidence="1">
    <location>
        <begin position="23"/>
        <end position="209"/>
    </location>
</feature>
<evidence type="ECO:0000313" key="2">
    <source>
        <dbReference type="EMBL" id="ATD61309.1"/>
    </source>
</evidence>
<dbReference type="AlphaFoldDB" id="A0A290WWN3"/>
<dbReference type="RefSeq" id="WP_096235326.1">
    <property type="nucleotide sequence ID" value="NZ_CP023422.1"/>
</dbReference>
<name>A0A290WWN3_9BURK</name>
<proteinExistence type="predicted"/>
<dbReference type="EMBL" id="CP023422">
    <property type="protein sequence ID" value="ATD61309.1"/>
    <property type="molecule type" value="Genomic_DNA"/>
</dbReference>
<evidence type="ECO:0000256" key="1">
    <source>
        <dbReference type="SAM" id="SignalP"/>
    </source>
</evidence>
<feature type="signal peptide" evidence="1">
    <location>
        <begin position="1"/>
        <end position="22"/>
    </location>
</feature>
<accession>A0A290WWN3</accession>
<evidence type="ECO:0000313" key="3">
    <source>
        <dbReference type="Proteomes" id="UP000218437"/>
    </source>
</evidence>
<gene>
    <name evidence="2" type="ORF">CNX70_14950</name>
</gene>
<keyword evidence="1" id="KW-0732">Signal</keyword>
<organism evidence="2 3">
    <name type="scientific">Janthinobacterium svalbardensis</name>
    <dbReference type="NCBI Taxonomy" id="368607"/>
    <lineage>
        <taxon>Bacteria</taxon>
        <taxon>Pseudomonadati</taxon>
        <taxon>Pseudomonadota</taxon>
        <taxon>Betaproteobacteria</taxon>
        <taxon>Burkholderiales</taxon>
        <taxon>Oxalobacteraceae</taxon>
        <taxon>Janthinobacterium</taxon>
    </lineage>
</organism>
<reference evidence="2 3" key="1">
    <citation type="submission" date="2017-09" db="EMBL/GenBank/DDBJ databases">
        <title>Complete genome sequence of Janthinobacterium svalbardensis PAMC 27463.</title>
        <authorList>
            <person name="Cho Y.-J."/>
            <person name="Cho A."/>
            <person name="Kim O.-S."/>
            <person name="Lee J.-I."/>
        </authorList>
    </citation>
    <scope>NUCLEOTIDE SEQUENCE [LARGE SCALE GENOMIC DNA]</scope>
    <source>
        <strain evidence="2 3">PAMC 27463</strain>
    </source>
</reference>
<protein>
    <submittedName>
        <fullName evidence="2">Uncharacterized protein</fullName>
    </submittedName>
</protein>
<keyword evidence="3" id="KW-1185">Reference proteome</keyword>
<dbReference type="KEGG" id="jsv:CNX70_14950"/>
<dbReference type="Proteomes" id="UP000218437">
    <property type="component" value="Chromosome"/>
</dbReference>
<sequence>MKTRFTGALLGAALLYPAMAQAEIVQRQVLTAMAAERDSEGGDVFSIAGTTACGGKQIRMDARSVRLDEAPYEALKAELARHIRNRTPMLVSLDKCPVDGTVPIVRQIAVCTPATCADGRARLYLNENFFPIEQKKAPNMLLLPLPKGKQPGTWKVAIVSVAGHKLQLSGQVKRADYEWSELVGGMSHITRMARSKNRWRRMGGAARMA</sequence>